<dbReference type="Proteomes" id="UP001286313">
    <property type="component" value="Unassembled WGS sequence"/>
</dbReference>
<sequence length="496" mass="55581">MKEGGCPKGGFQCGDGRCLSRSRWCDGQLDCRGGEDEKEQVCLLPQGGPIADFFNITASTVTSCQLCVCQQPDQHCEAPTQPAPHTTVLPLCPTVSLLPSHTQTLTPHTTSFTADVTLTSHLLPSPLHPLHTLQASLNSHTSLTSHTPHTIQTSRNSHPPQTSHNSHISLTQHTLQTSHNTHTSLTPHTSQHILFTSRGVERYQYETRKGEALSYRYQGVHGGGSNHEGRGASYQPYTGQGAGSHQYHTEGDTDPYQYPKGHQYQAQQHQGHQQEERQQTEHQKGHQGYQHLEGHQARHQKGHQGYQHQKHQAEHQGHQHQTGHQVHQHQIGHREEHQHERDHQGTPNQTIQEVKSHQSHAKQGAESYQHHESQQEGKSYQHQQPGGSQGQSGRGERIGGDGLSQRRQTRQEVREEEVMSGTSSSKTHHHHHDYHYQNLSSLCYCELGTQLKCPNTSFTQIPQHILGDITFLNVKSRGGLRLDSVTMARYPTLITL</sequence>
<organism evidence="4 5">
    <name type="scientific">Petrolisthes cinctipes</name>
    <name type="common">Flat porcelain crab</name>
    <dbReference type="NCBI Taxonomy" id="88211"/>
    <lineage>
        <taxon>Eukaryota</taxon>
        <taxon>Metazoa</taxon>
        <taxon>Ecdysozoa</taxon>
        <taxon>Arthropoda</taxon>
        <taxon>Crustacea</taxon>
        <taxon>Multicrustacea</taxon>
        <taxon>Malacostraca</taxon>
        <taxon>Eumalacostraca</taxon>
        <taxon>Eucarida</taxon>
        <taxon>Decapoda</taxon>
        <taxon>Pleocyemata</taxon>
        <taxon>Anomura</taxon>
        <taxon>Galatheoidea</taxon>
        <taxon>Porcellanidae</taxon>
        <taxon>Petrolisthes</taxon>
    </lineage>
</organism>
<feature type="region of interest" description="Disordered" evidence="3">
    <location>
        <begin position="141"/>
        <end position="167"/>
    </location>
</feature>
<feature type="region of interest" description="Disordered" evidence="3">
    <location>
        <begin position="218"/>
        <end position="431"/>
    </location>
</feature>
<feature type="compositionally biased region" description="Basic and acidic residues" evidence="3">
    <location>
        <begin position="272"/>
        <end position="284"/>
    </location>
</feature>
<dbReference type="AlphaFoldDB" id="A0AAE1F0I4"/>
<dbReference type="EMBL" id="JAWQEG010003752">
    <property type="protein sequence ID" value="KAK3864632.1"/>
    <property type="molecule type" value="Genomic_DNA"/>
</dbReference>
<reference evidence="4" key="1">
    <citation type="submission" date="2023-10" db="EMBL/GenBank/DDBJ databases">
        <title>Genome assemblies of two species of porcelain crab, Petrolisthes cinctipes and Petrolisthes manimaculis (Anomura: Porcellanidae).</title>
        <authorList>
            <person name="Angst P."/>
        </authorList>
    </citation>
    <scope>NUCLEOTIDE SEQUENCE</scope>
    <source>
        <strain evidence="4">PB745_01</strain>
        <tissue evidence="4">Gill</tissue>
    </source>
</reference>
<dbReference type="PROSITE" id="PS50068">
    <property type="entry name" value="LDLRA_2"/>
    <property type="match status" value="1"/>
</dbReference>
<dbReference type="SUPFAM" id="SSF57424">
    <property type="entry name" value="LDL receptor-like module"/>
    <property type="match status" value="1"/>
</dbReference>
<feature type="compositionally biased region" description="Basic and acidic residues" evidence="3">
    <location>
        <begin position="332"/>
        <end position="344"/>
    </location>
</feature>
<keyword evidence="5" id="KW-1185">Reference proteome</keyword>
<gene>
    <name evidence="4" type="ORF">Pcinc_029695</name>
</gene>
<feature type="region of interest" description="Disordered" evidence="3">
    <location>
        <begin position="174"/>
        <end position="193"/>
    </location>
</feature>
<protein>
    <submittedName>
        <fullName evidence="4">Uncharacterized protein</fullName>
    </submittedName>
</protein>
<feature type="compositionally biased region" description="Polar residues" evidence="3">
    <location>
        <begin position="151"/>
        <end position="167"/>
    </location>
</feature>
<dbReference type="Gene3D" id="4.10.400.10">
    <property type="entry name" value="Low-density Lipoprotein Receptor"/>
    <property type="match status" value="1"/>
</dbReference>
<evidence type="ECO:0000313" key="4">
    <source>
        <dbReference type="EMBL" id="KAK3864632.1"/>
    </source>
</evidence>
<feature type="disulfide bond" evidence="2">
    <location>
        <begin position="6"/>
        <end position="18"/>
    </location>
</feature>
<feature type="compositionally biased region" description="Low complexity" evidence="3">
    <location>
        <begin position="141"/>
        <end position="150"/>
    </location>
</feature>
<dbReference type="CDD" id="cd00112">
    <property type="entry name" value="LDLa"/>
    <property type="match status" value="1"/>
</dbReference>
<accession>A0AAE1F0I4</accession>
<evidence type="ECO:0000256" key="2">
    <source>
        <dbReference type="PROSITE-ProRule" id="PRU00124"/>
    </source>
</evidence>
<dbReference type="SMART" id="SM00192">
    <property type="entry name" value="LDLa"/>
    <property type="match status" value="1"/>
</dbReference>
<dbReference type="Pfam" id="PF00057">
    <property type="entry name" value="Ldl_recept_a"/>
    <property type="match status" value="1"/>
</dbReference>
<comment type="caution">
    <text evidence="4">The sequence shown here is derived from an EMBL/GenBank/DDBJ whole genome shotgun (WGS) entry which is preliminary data.</text>
</comment>
<evidence type="ECO:0000256" key="3">
    <source>
        <dbReference type="SAM" id="MobiDB-lite"/>
    </source>
</evidence>
<keyword evidence="1 2" id="KW-1015">Disulfide bond</keyword>
<dbReference type="InterPro" id="IPR002172">
    <property type="entry name" value="LDrepeatLR_classA_rpt"/>
</dbReference>
<name>A0AAE1F0I4_PETCI</name>
<dbReference type="PROSITE" id="PS01209">
    <property type="entry name" value="LDLRA_1"/>
    <property type="match status" value="1"/>
</dbReference>
<proteinExistence type="predicted"/>
<dbReference type="InterPro" id="IPR036055">
    <property type="entry name" value="LDL_receptor-like_sf"/>
</dbReference>
<evidence type="ECO:0000256" key="1">
    <source>
        <dbReference type="ARBA" id="ARBA00023157"/>
    </source>
</evidence>
<evidence type="ECO:0000313" key="5">
    <source>
        <dbReference type="Proteomes" id="UP001286313"/>
    </source>
</evidence>
<feature type="compositionally biased region" description="Low complexity" evidence="3">
    <location>
        <begin position="262"/>
        <end position="271"/>
    </location>
</feature>
<feature type="disulfide bond" evidence="2">
    <location>
        <begin position="13"/>
        <end position="31"/>
    </location>
</feature>
<dbReference type="InterPro" id="IPR023415">
    <property type="entry name" value="LDLR_class-A_CS"/>
</dbReference>
<comment type="caution">
    <text evidence="2">Lacks conserved residue(s) required for the propagation of feature annotation.</text>
</comment>